<proteinExistence type="predicted"/>
<dbReference type="PANTHER" id="PTHR39966:SF1">
    <property type="entry name" value="HEMERYTHRIN-LIKE DOMAIN-CONTAINING PROTEIN"/>
    <property type="match status" value="1"/>
</dbReference>
<evidence type="ECO:0000256" key="1">
    <source>
        <dbReference type="SAM" id="MobiDB-lite"/>
    </source>
</evidence>
<evidence type="ECO:0000313" key="3">
    <source>
        <dbReference type="EMBL" id="MEW9921266.1"/>
    </source>
</evidence>
<dbReference type="RefSeq" id="WP_367878968.1">
    <property type="nucleotide sequence ID" value="NZ_JBFNXX010000014.1"/>
</dbReference>
<protein>
    <submittedName>
        <fullName evidence="3">Hemerythrin domain-containing protein</fullName>
    </submittedName>
</protein>
<dbReference type="Gene3D" id="1.20.120.520">
    <property type="entry name" value="nmb1532 protein domain like"/>
    <property type="match status" value="1"/>
</dbReference>
<feature type="region of interest" description="Disordered" evidence="1">
    <location>
        <begin position="1"/>
        <end position="20"/>
    </location>
</feature>
<evidence type="ECO:0000313" key="4">
    <source>
        <dbReference type="Proteomes" id="UP001556098"/>
    </source>
</evidence>
<reference evidence="3 4" key="1">
    <citation type="submission" date="2024-07" db="EMBL/GenBank/DDBJ databases">
        <title>Marimonas sp.nov., isolated from tidal-flat sediment.</title>
        <authorList>
            <person name="Jayan J.N."/>
            <person name="Lee S.S."/>
        </authorList>
    </citation>
    <scope>NUCLEOTIDE SEQUENCE [LARGE SCALE GENOMIC DNA]</scope>
    <source>
        <strain evidence="3 4">MJW-29</strain>
    </source>
</reference>
<dbReference type="Pfam" id="PF01814">
    <property type="entry name" value="Hemerythrin"/>
    <property type="match status" value="1"/>
</dbReference>
<sequence>MKKAKGENVRSPRGETAKKNRIGNPLDFIAEDHMREREVCALIDRLVDLVAISAEERATILDFLQEQLPHHLQDEQIDLFPMMLERCDPEEEIDKVIDRLTSDHGHAIADAPAVVALIKAQGRELTPEASTVLTEFARHARRHLVLENAIILPIARTRLTKEDLRIMKDHMQERRGLDATEEI</sequence>
<dbReference type="EMBL" id="JBFNXX010000014">
    <property type="protein sequence ID" value="MEW9921266.1"/>
    <property type="molecule type" value="Genomic_DNA"/>
</dbReference>
<comment type="caution">
    <text evidence="3">The sequence shown here is derived from an EMBL/GenBank/DDBJ whole genome shotgun (WGS) entry which is preliminary data.</text>
</comment>
<keyword evidence="4" id="KW-1185">Reference proteome</keyword>
<dbReference type="Proteomes" id="UP001556098">
    <property type="component" value="Unassembled WGS sequence"/>
</dbReference>
<evidence type="ECO:0000259" key="2">
    <source>
        <dbReference type="Pfam" id="PF01814"/>
    </source>
</evidence>
<dbReference type="PANTHER" id="PTHR39966">
    <property type="entry name" value="BLL2471 PROTEIN-RELATED"/>
    <property type="match status" value="1"/>
</dbReference>
<dbReference type="InterPro" id="IPR012312">
    <property type="entry name" value="Hemerythrin-like"/>
</dbReference>
<organism evidence="3 4">
    <name type="scientific">Sulfitobacter sediminis</name>
    <dbReference type="NCBI Taxonomy" id="3234186"/>
    <lineage>
        <taxon>Bacteria</taxon>
        <taxon>Pseudomonadati</taxon>
        <taxon>Pseudomonadota</taxon>
        <taxon>Alphaproteobacteria</taxon>
        <taxon>Rhodobacterales</taxon>
        <taxon>Roseobacteraceae</taxon>
        <taxon>Sulfitobacter</taxon>
    </lineage>
</organism>
<gene>
    <name evidence="3" type="ORF">AB2B41_16775</name>
</gene>
<feature type="compositionally biased region" description="Basic and acidic residues" evidence="1">
    <location>
        <begin position="1"/>
        <end position="18"/>
    </location>
</feature>
<feature type="domain" description="Hemerythrin-like" evidence="2">
    <location>
        <begin position="25"/>
        <end position="154"/>
    </location>
</feature>
<name>A0ABV3RQS6_9RHOB</name>
<accession>A0ABV3RQS6</accession>